<name>A0A0E9VMH3_ANGAN</name>
<evidence type="ECO:0000313" key="1">
    <source>
        <dbReference type="EMBL" id="JAH79314.1"/>
    </source>
</evidence>
<reference evidence="1" key="2">
    <citation type="journal article" date="2015" name="Fish Shellfish Immunol.">
        <title>Early steps in the European eel (Anguilla anguilla)-Vibrio vulnificus interaction in the gills: Role of the RtxA13 toxin.</title>
        <authorList>
            <person name="Callol A."/>
            <person name="Pajuelo D."/>
            <person name="Ebbesson L."/>
            <person name="Teles M."/>
            <person name="MacKenzie S."/>
            <person name="Amaro C."/>
        </authorList>
    </citation>
    <scope>NUCLEOTIDE SEQUENCE</scope>
</reference>
<accession>A0A0E9VMH3</accession>
<protein>
    <submittedName>
        <fullName evidence="1">Uncharacterized protein</fullName>
    </submittedName>
</protein>
<reference evidence="1" key="1">
    <citation type="submission" date="2014-11" db="EMBL/GenBank/DDBJ databases">
        <authorList>
            <person name="Amaro Gonzalez C."/>
        </authorList>
    </citation>
    <scope>NUCLEOTIDE SEQUENCE</scope>
</reference>
<dbReference type="EMBL" id="GBXM01041352">
    <property type="protein sequence ID" value="JAH67225.1"/>
    <property type="molecule type" value="Transcribed_RNA"/>
</dbReference>
<dbReference type="AlphaFoldDB" id="A0A0E9VMH3"/>
<dbReference type="EMBL" id="GBXM01029263">
    <property type="protein sequence ID" value="JAH79314.1"/>
    <property type="molecule type" value="Transcribed_RNA"/>
</dbReference>
<dbReference type="EMBL" id="GBXM01036297">
    <property type="protein sequence ID" value="JAH72280.1"/>
    <property type="molecule type" value="Transcribed_RNA"/>
</dbReference>
<organism evidence="1">
    <name type="scientific">Anguilla anguilla</name>
    <name type="common">European freshwater eel</name>
    <name type="synonym">Muraena anguilla</name>
    <dbReference type="NCBI Taxonomy" id="7936"/>
    <lineage>
        <taxon>Eukaryota</taxon>
        <taxon>Metazoa</taxon>
        <taxon>Chordata</taxon>
        <taxon>Craniata</taxon>
        <taxon>Vertebrata</taxon>
        <taxon>Euteleostomi</taxon>
        <taxon>Actinopterygii</taxon>
        <taxon>Neopterygii</taxon>
        <taxon>Teleostei</taxon>
        <taxon>Anguilliformes</taxon>
        <taxon>Anguillidae</taxon>
        <taxon>Anguilla</taxon>
    </lineage>
</organism>
<proteinExistence type="predicted"/>
<sequence>MSMVCGGETEFIVQSEAEVFHIVNQLNCLSMYYGCGGVCLWG</sequence>